<organism evidence="1 2">
    <name type="scientific">Arachidicoccus ginsenosidivorans</name>
    <dbReference type="NCBI Taxonomy" id="496057"/>
    <lineage>
        <taxon>Bacteria</taxon>
        <taxon>Pseudomonadati</taxon>
        <taxon>Bacteroidota</taxon>
        <taxon>Chitinophagia</taxon>
        <taxon>Chitinophagales</taxon>
        <taxon>Chitinophagaceae</taxon>
        <taxon>Arachidicoccus</taxon>
    </lineage>
</organism>
<reference evidence="1 2" key="1">
    <citation type="journal article" date="2017" name="Int. J. Syst. Evol. Microbiol.">
        <title>Arachidicoccus ginsenosidivorans sp. nov., with ginsenoside-converting activity isolated from ginseng cultivating soil.</title>
        <authorList>
            <person name="Siddiqi M.Z."/>
            <person name="Aslam Z."/>
            <person name="Im W.T."/>
        </authorList>
    </citation>
    <scope>NUCLEOTIDE SEQUENCE [LARGE SCALE GENOMIC DNA]</scope>
    <source>
        <strain evidence="1 2">Gsoil 809</strain>
    </source>
</reference>
<dbReference type="Pfam" id="PF13384">
    <property type="entry name" value="HTH_23"/>
    <property type="match status" value="1"/>
</dbReference>
<keyword evidence="2" id="KW-1185">Reference proteome</keyword>
<protein>
    <submittedName>
        <fullName evidence="1">Uncharacterized protein</fullName>
    </submittedName>
</protein>
<accession>A0A5B8VK79</accession>
<dbReference type="AlphaFoldDB" id="A0A5B8VK79"/>
<dbReference type="InterPro" id="IPR009057">
    <property type="entry name" value="Homeodomain-like_sf"/>
</dbReference>
<gene>
    <name evidence="1" type="ORF">FSB73_10130</name>
</gene>
<evidence type="ECO:0000313" key="1">
    <source>
        <dbReference type="EMBL" id="QEC71974.1"/>
    </source>
</evidence>
<dbReference type="OrthoDB" id="427021at2"/>
<evidence type="ECO:0000313" key="2">
    <source>
        <dbReference type="Proteomes" id="UP000321291"/>
    </source>
</evidence>
<dbReference type="Proteomes" id="UP000321291">
    <property type="component" value="Chromosome"/>
</dbReference>
<name>A0A5B8VK79_9BACT</name>
<dbReference type="KEGG" id="agi:FSB73_10130"/>
<dbReference type="EMBL" id="CP042434">
    <property type="protein sequence ID" value="QEC71974.1"/>
    <property type="molecule type" value="Genomic_DNA"/>
</dbReference>
<sequence>MQTISNKISEADIEKLRYERYSYPSTMVQKRLEVVLLKLTTDLTNEEIGSIAGLHYNSVSRWFRTYQESGFEGLLANNYGTNKSELEAHKDIILKELEATPPLTSSEAGVRIFEMTGLKRSDQQVRTFLKRHGLKFRKCGRHDEAMFPF</sequence>
<dbReference type="RefSeq" id="WP_146781521.1">
    <property type="nucleotide sequence ID" value="NZ_CP042434.1"/>
</dbReference>
<dbReference type="SUPFAM" id="SSF46689">
    <property type="entry name" value="Homeodomain-like"/>
    <property type="match status" value="1"/>
</dbReference>
<proteinExistence type="predicted"/>